<keyword evidence="4 10" id="KW-0812">Transmembrane</keyword>
<dbReference type="PRINTS" id="PR00603">
    <property type="entry name" value="CYTOCHROMEC1"/>
</dbReference>
<evidence type="ECO:0000256" key="2">
    <source>
        <dbReference type="ARBA" id="ARBA00016165"/>
    </source>
</evidence>
<evidence type="ECO:0000256" key="8">
    <source>
        <dbReference type="ARBA" id="ARBA00023136"/>
    </source>
</evidence>
<evidence type="ECO:0000256" key="3">
    <source>
        <dbReference type="ARBA" id="ARBA00022617"/>
    </source>
</evidence>
<evidence type="ECO:0000313" key="13">
    <source>
        <dbReference type="Proteomes" id="UP000241206"/>
    </source>
</evidence>
<evidence type="ECO:0000256" key="10">
    <source>
        <dbReference type="SAM" id="Phobius"/>
    </source>
</evidence>
<dbReference type="PANTHER" id="PTHR10266">
    <property type="entry name" value="CYTOCHROME C1"/>
    <property type="match status" value="1"/>
</dbReference>
<keyword evidence="3 9" id="KW-0349">Heme</keyword>
<evidence type="ECO:0000256" key="7">
    <source>
        <dbReference type="ARBA" id="ARBA00023004"/>
    </source>
</evidence>
<keyword evidence="5 9" id="KW-0479">Metal-binding</keyword>
<feature type="binding site" description="covalent" evidence="9">
    <location>
        <position position="75"/>
    </location>
    <ligand>
        <name>heme c</name>
        <dbReference type="ChEBI" id="CHEBI:61717"/>
    </ligand>
</feature>
<reference evidence="12 13" key="1">
    <citation type="submission" date="2017-11" db="EMBL/GenBank/DDBJ databases">
        <title>Sphingomonas oleivorans sp. nov., isolated from oil-contaminated soil.</title>
        <authorList>
            <person name="Wang L."/>
            <person name="Chen L."/>
        </authorList>
    </citation>
    <scope>NUCLEOTIDE SEQUENCE [LARGE SCALE GENOMIC DNA]</scope>
    <source>
        <strain evidence="12 13">K101</strain>
    </source>
</reference>
<evidence type="ECO:0000256" key="1">
    <source>
        <dbReference type="ARBA" id="ARBA00004370"/>
    </source>
</evidence>
<dbReference type="GO" id="GO:0046872">
    <property type="term" value="F:metal ion binding"/>
    <property type="evidence" value="ECO:0007669"/>
    <property type="project" value="UniProtKB-KW"/>
</dbReference>
<keyword evidence="13" id="KW-1185">Reference proteome</keyword>
<dbReference type="SUPFAM" id="SSF46626">
    <property type="entry name" value="Cytochrome c"/>
    <property type="match status" value="1"/>
</dbReference>
<feature type="domain" description="Cytochrome c" evidence="11">
    <location>
        <begin position="62"/>
        <end position="171"/>
    </location>
</feature>
<dbReference type="EMBL" id="PHHF01000069">
    <property type="protein sequence ID" value="PTD17880.1"/>
    <property type="molecule type" value="Genomic_DNA"/>
</dbReference>
<dbReference type="Proteomes" id="UP000241206">
    <property type="component" value="Unassembled WGS sequence"/>
</dbReference>
<proteinExistence type="predicted"/>
<evidence type="ECO:0000259" key="11">
    <source>
        <dbReference type="PROSITE" id="PS51007"/>
    </source>
</evidence>
<dbReference type="PANTHER" id="PTHR10266:SF3">
    <property type="entry name" value="CYTOCHROME C1, HEME PROTEIN, MITOCHONDRIAL"/>
    <property type="match status" value="1"/>
</dbReference>
<feature type="binding site" description="covalent" evidence="9">
    <location>
        <position position="207"/>
    </location>
    <ligand>
        <name>heme c</name>
        <dbReference type="ChEBI" id="CHEBI:61717"/>
    </ligand>
</feature>
<feature type="transmembrane region" description="Helical" evidence="10">
    <location>
        <begin position="253"/>
        <end position="271"/>
    </location>
</feature>
<dbReference type="Gene3D" id="1.10.760.10">
    <property type="entry name" value="Cytochrome c-like domain"/>
    <property type="match status" value="1"/>
</dbReference>
<dbReference type="GO" id="GO:0020037">
    <property type="term" value="F:heme binding"/>
    <property type="evidence" value="ECO:0007669"/>
    <property type="project" value="InterPro"/>
</dbReference>
<keyword evidence="6 10" id="KW-1133">Transmembrane helix</keyword>
<gene>
    <name evidence="12" type="ORF">CV103_16130</name>
</gene>
<dbReference type="InterPro" id="IPR036909">
    <property type="entry name" value="Cyt_c-like_dom_sf"/>
</dbReference>
<sequence length="280" mass="30474">MVRPIGALVGLGFAFVLLFSLVVGAVNFIKEPPAATAEHEFHLHPKPLALASNGPLGRFDRQQLQRGFQVYKEVCAACHSLKYVSFRDLHEVGFTEAEVKAIAKQWAIEVPSVNPDTGEPATRKAEAADKFPTPYPNEVAARAANNNALPPDLSLMTKARHDGAAYVHSLLTGYQDQPAELLKKFPDSKTGTGLHYNPYFANLNIAMPPPLVADGQVTYADGTPATVDQMAQDVSAFLVWTAEPKLESRHRTGVAVVIFLLIATGLAFMAYRNVWSGIKH</sequence>
<feature type="binding site" description="covalent" evidence="9">
    <location>
        <position position="78"/>
    </location>
    <ligand>
        <name>heme c</name>
        <dbReference type="ChEBI" id="CHEBI:61717"/>
    </ligand>
</feature>
<keyword evidence="8 10" id="KW-0472">Membrane</keyword>
<dbReference type="PROSITE" id="PS51007">
    <property type="entry name" value="CYTC"/>
    <property type="match status" value="1"/>
</dbReference>
<dbReference type="Pfam" id="PF02167">
    <property type="entry name" value="Cytochrom_C1"/>
    <property type="match status" value="1"/>
</dbReference>
<dbReference type="InterPro" id="IPR009056">
    <property type="entry name" value="Cyt_c-like_dom"/>
</dbReference>
<comment type="caution">
    <text evidence="12">The sequence shown here is derived from an EMBL/GenBank/DDBJ whole genome shotgun (WGS) entry which is preliminary data.</text>
</comment>
<dbReference type="Gene3D" id="1.20.5.100">
    <property type="entry name" value="Cytochrome c1, transmembrane anchor, C-terminal"/>
    <property type="match status" value="1"/>
</dbReference>
<keyword evidence="7 9" id="KW-0408">Iron</keyword>
<name>A0A2T4HQ02_9SPHN</name>
<evidence type="ECO:0000313" key="12">
    <source>
        <dbReference type="EMBL" id="PTD17880.1"/>
    </source>
</evidence>
<feature type="binding site" description="covalent" evidence="9">
    <location>
        <position position="79"/>
    </location>
    <ligand>
        <name>heme c</name>
        <dbReference type="ChEBI" id="CHEBI:61717"/>
    </ligand>
</feature>
<dbReference type="GO" id="GO:0009055">
    <property type="term" value="F:electron transfer activity"/>
    <property type="evidence" value="ECO:0007669"/>
    <property type="project" value="InterPro"/>
</dbReference>
<accession>A0A2T4HQ02</accession>
<dbReference type="InterPro" id="IPR002326">
    <property type="entry name" value="Cyt_c1"/>
</dbReference>
<comment type="cofactor">
    <cofactor evidence="9">
        <name>heme c</name>
        <dbReference type="ChEBI" id="CHEBI:61717"/>
    </cofactor>
    <text evidence="9">Binds 1 heme c group covalently per subunit.</text>
</comment>
<organism evidence="12 13">
    <name type="scientific">Edaphosphingomonas fennica</name>
    <dbReference type="NCBI Taxonomy" id="114404"/>
    <lineage>
        <taxon>Bacteria</taxon>
        <taxon>Pseudomonadati</taxon>
        <taxon>Pseudomonadota</taxon>
        <taxon>Alphaproteobacteria</taxon>
        <taxon>Sphingomonadales</taxon>
        <taxon>Rhizorhabdaceae</taxon>
        <taxon>Edaphosphingomonas</taxon>
    </lineage>
</organism>
<protein>
    <recommendedName>
        <fullName evidence="2">Cytochrome c1</fullName>
    </recommendedName>
</protein>
<comment type="subcellular location">
    <subcellularLocation>
        <location evidence="1">Membrane</location>
    </subcellularLocation>
</comment>
<evidence type="ECO:0000256" key="9">
    <source>
        <dbReference type="PIRSR" id="PIRSR602326-1"/>
    </source>
</evidence>
<dbReference type="RefSeq" id="WP_107395538.1">
    <property type="nucleotide sequence ID" value="NZ_PHHF01000069.1"/>
</dbReference>
<evidence type="ECO:0000256" key="5">
    <source>
        <dbReference type="ARBA" id="ARBA00022723"/>
    </source>
</evidence>
<dbReference type="GO" id="GO:0016020">
    <property type="term" value="C:membrane"/>
    <property type="evidence" value="ECO:0007669"/>
    <property type="project" value="UniProtKB-SubCell"/>
</dbReference>
<evidence type="ECO:0000256" key="4">
    <source>
        <dbReference type="ARBA" id="ARBA00022692"/>
    </source>
</evidence>
<dbReference type="AlphaFoldDB" id="A0A2T4HQ02"/>
<evidence type="ECO:0000256" key="6">
    <source>
        <dbReference type="ARBA" id="ARBA00022989"/>
    </source>
</evidence>